<dbReference type="Pfam" id="PF01884">
    <property type="entry name" value="PcrB"/>
    <property type="match status" value="1"/>
</dbReference>
<dbReference type="Gene3D" id="3.20.20.390">
    <property type="entry name" value="FMN-linked oxidoreductases"/>
    <property type="match status" value="1"/>
</dbReference>
<gene>
    <name evidence="9" type="ORF">Q5761_01365</name>
</gene>
<keyword evidence="3" id="KW-0479">Metal-binding</keyword>
<dbReference type="EC" id="2.5.1.n9" evidence="9"/>
<dbReference type="NCBIfam" id="NF003199">
    <property type="entry name" value="PRK04169.1-3"/>
    <property type="match status" value="1"/>
</dbReference>
<dbReference type="EMBL" id="CP132508">
    <property type="protein sequence ID" value="WPD19349.1"/>
    <property type="molecule type" value="Genomic_DNA"/>
</dbReference>
<evidence type="ECO:0000256" key="3">
    <source>
        <dbReference type="ARBA" id="ARBA00022723"/>
    </source>
</evidence>
<dbReference type="PANTHER" id="PTHR40029">
    <property type="match status" value="1"/>
</dbReference>
<keyword evidence="6" id="KW-0594">Phospholipid biosynthesis</keyword>
<keyword evidence="10" id="KW-1185">Reference proteome</keyword>
<dbReference type="GO" id="GO:0016740">
    <property type="term" value="F:transferase activity"/>
    <property type="evidence" value="ECO:0007669"/>
    <property type="project" value="UniProtKB-KW"/>
</dbReference>
<evidence type="ECO:0000256" key="8">
    <source>
        <dbReference type="ARBA" id="ARBA00048318"/>
    </source>
</evidence>
<dbReference type="CDD" id="cd02812">
    <property type="entry name" value="PcrB_like"/>
    <property type="match status" value="1"/>
</dbReference>
<name>A0ABZ0QPD1_9FIRM</name>
<proteinExistence type="inferred from homology"/>
<dbReference type="NCBIfam" id="TIGR01768">
    <property type="entry name" value="GGGP-family"/>
    <property type="match status" value="1"/>
</dbReference>
<evidence type="ECO:0000256" key="7">
    <source>
        <dbReference type="ARBA" id="ARBA00023264"/>
    </source>
</evidence>
<organism evidence="9 10">
    <name type="scientific">Thermaerobacter composti</name>
    <dbReference type="NCBI Taxonomy" id="554949"/>
    <lineage>
        <taxon>Bacteria</taxon>
        <taxon>Bacillati</taxon>
        <taxon>Bacillota</taxon>
        <taxon>Clostridia</taxon>
        <taxon>Eubacteriales</taxon>
        <taxon>Clostridiales Family XVII. Incertae Sedis</taxon>
        <taxon>Thermaerobacter</taxon>
    </lineage>
</organism>
<keyword evidence="1" id="KW-0444">Lipid biosynthesis</keyword>
<evidence type="ECO:0000256" key="5">
    <source>
        <dbReference type="ARBA" id="ARBA00023098"/>
    </source>
</evidence>
<evidence type="ECO:0000256" key="2">
    <source>
        <dbReference type="ARBA" id="ARBA00022679"/>
    </source>
</evidence>
<dbReference type="InterPro" id="IPR008205">
    <property type="entry name" value="GGGP_HepGP_synthase"/>
</dbReference>
<keyword evidence="2 9" id="KW-0808">Transferase</keyword>
<evidence type="ECO:0000256" key="1">
    <source>
        <dbReference type="ARBA" id="ARBA00022516"/>
    </source>
</evidence>
<reference evidence="9 10" key="1">
    <citation type="submission" date="2023-08" db="EMBL/GenBank/DDBJ databases">
        <title>Genome sequence of Thermaerobacter compostii strain Ins1, a spore-forming filamentous bacterium isolated from a deep geothermal reservoir.</title>
        <authorList>
            <person name="Bregnard D."/>
            <person name="Gonzalez D."/>
            <person name="Junier P."/>
        </authorList>
    </citation>
    <scope>NUCLEOTIDE SEQUENCE [LARGE SCALE GENOMIC DNA]</scope>
    <source>
        <strain evidence="9 10">Ins1</strain>
    </source>
</reference>
<evidence type="ECO:0000256" key="4">
    <source>
        <dbReference type="ARBA" id="ARBA00022842"/>
    </source>
</evidence>
<dbReference type="HAMAP" id="MF_00112">
    <property type="entry name" value="GGGP_HepGP_synthase"/>
    <property type="match status" value="1"/>
</dbReference>
<accession>A0ABZ0QPD1</accession>
<keyword evidence="7" id="KW-1208">Phospholipid metabolism</keyword>
<keyword evidence="5" id="KW-0443">Lipid metabolism</keyword>
<dbReference type="PANTHER" id="PTHR40029:SF2">
    <property type="entry name" value="HEPTAPRENYLGLYCERYL PHOSPHATE SYNTHASE"/>
    <property type="match status" value="1"/>
</dbReference>
<dbReference type="SUPFAM" id="SSF51395">
    <property type="entry name" value="FMN-linked oxidoreductases"/>
    <property type="match status" value="1"/>
</dbReference>
<evidence type="ECO:0000256" key="6">
    <source>
        <dbReference type="ARBA" id="ARBA00023209"/>
    </source>
</evidence>
<dbReference type="InterPro" id="IPR038597">
    <property type="entry name" value="GGGP/HepGP_synthase_sf"/>
</dbReference>
<protein>
    <submittedName>
        <fullName evidence="9">Heptaprenylglyceryl phosphate synthase</fullName>
        <ecNumber evidence="9">2.5.1.n9</ecNumber>
    </submittedName>
</protein>
<dbReference type="RefSeq" id="WP_318750894.1">
    <property type="nucleotide sequence ID" value="NZ_CP132508.1"/>
</dbReference>
<evidence type="ECO:0000313" key="10">
    <source>
        <dbReference type="Proteomes" id="UP001304683"/>
    </source>
</evidence>
<evidence type="ECO:0000313" key="9">
    <source>
        <dbReference type="EMBL" id="WPD19349.1"/>
    </source>
</evidence>
<dbReference type="InterPro" id="IPR039074">
    <property type="entry name" value="GGGP/HepGP_synthase_I"/>
</dbReference>
<sequence>MDGGDWRRWRHAVKLDPARPIAPEVVGRLAATGTDALILGGSDGIRRDAVVQLMAVARASGLPVAVEVSSTEAVVPGADWYLIPMVLNTGDPRWLVGAHREALERLDRIAPGIPVPWDRVVTEAYVVCNPDATVARLTAARPPAGPDEVAAWATVAERLLRADIVYIEYSGRYGEPAWVRAAAGVLRRARLFYGGGLASAEQAAAMAAWAHTVVVGNALYRPDGLECVRATVAGVRRTGSGEGGEPLAAGGRLPERRLRPV</sequence>
<comment type="catalytic activity">
    <reaction evidence="8">
        <text>sn-glycerol 1-phosphate + all-trans-heptaprenyl diphosphate = 3-heptaprenyl-sn-glycero-1-phosphate + diphosphate</text>
        <dbReference type="Rhea" id="RHEA:33495"/>
        <dbReference type="ChEBI" id="CHEBI:33019"/>
        <dbReference type="ChEBI" id="CHEBI:57685"/>
        <dbReference type="ChEBI" id="CHEBI:58206"/>
        <dbReference type="ChEBI" id="CHEBI:64781"/>
        <dbReference type="EC" id="2.5.1.n9"/>
    </reaction>
</comment>
<dbReference type="Proteomes" id="UP001304683">
    <property type="component" value="Chromosome"/>
</dbReference>
<keyword evidence="4" id="KW-0460">Magnesium</keyword>